<dbReference type="EMBL" id="RIAR02000001">
    <property type="protein sequence ID" value="NSL89480.1"/>
    <property type="molecule type" value="Genomic_DNA"/>
</dbReference>
<dbReference type="CDD" id="cd05379">
    <property type="entry name" value="CAP_bacterial"/>
    <property type="match status" value="1"/>
</dbReference>
<evidence type="ECO:0000313" key="2">
    <source>
        <dbReference type="EMBL" id="NSL89480.1"/>
    </source>
</evidence>
<dbReference type="InterPro" id="IPR035940">
    <property type="entry name" value="CAP_sf"/>
</dbReference>
<protein>
    <submittedName>
        <fullName evidence="2">CAP domain-containing protein</fullName>
    </submittedName>
</protein>
<feature type="domain" description="SCP" evidence="1">
    <location>
        <begin position="52"/>
        <end position="165"/>
    </location>
</feature>
<evidence type="ECO:0000259" key="1">
    <source>
        <dbReference type="Pfam" id="PF00188"/>
    </source>
</evidence>
<accession>A0A433WER5</accession>
<evidence type="ECO:0000313" key="3">
    <source>
        <dbReference type="Proteomes" id="UP000281028"/>
    </source>
</evidence>
<dbReference type="AlphaFoldDB" id="A0A433WER5"/>
<reference evidence="2" key="1">
    <citation type="submission" date="2020-05" db="EMBL/GenBank/DDBJ databases">
        <title>Chitinophaga laudate sp. nov., isolated from a tropical peat swamp.</title>
        <authorList>
            <person name="Goh C.B.S."/>
            <person name="Lee M.S."/>
            <person name="Parimannan S."/>
            <person name="Pasbakhsh P."/>
            <person name="Yule C.M."/>
            <person name="Rajandas H."/>
            <person name="Loke S."/>
            <person name="Croft L."/>
            <person name="Tan J.B.L."/>
        </authorList>
    </citation>
    <scope>NUCLEOTIDE SEQUENCE</scope>
    <source>
        <strain evidence="2">Mgbs1</strain>
    </source>
</reference>
<dbReference type="Pfam" id="PF00188">
    <property type="entry name" value="CAP"/>
    <property type="match status" value="1"/>
</dbReference>
<organism evidence="2 3">
    <name type="scientific">Chitinophaga solisilvae</name>
    <dbReference type="NCBI Taxonomy" id="1233460"/>
    <lineage>
        <taxon>Bacteria</taxon>
        <taxon>Pseudomonadati</taxon>
        <taxon>Bacteroidota</taxon>
        <taxon>Chitinophagia</taxon>
        <taxon>Chitinophagales</taxon>
        <taxon>Chitinophagaceae</taxon>
        <taxon>Chitinophaga</taxon>
    </lineage>
</organism>
<name>A0A433WER5_9BACT</name>
<sequence length="179" mass="19376">MSGKIMCAVFIIAVVILTGCSKEAPVFPVEKGPAATDTLTVPENIVDRKALLELVNGIRSRGCNCGGEQMPAVGPLTWSGLLEKAAYLHSKDMTINKYFDHNAPNGSTPASRIDAAGYRWNVYGENIASGNMEEQAVVLGWLSSPLHCRNMMKGNFTEFAVGRSERNWTMVLGSRSASH</sequence>
<proteinExistence type="predicted"/>
<dbReference type="PROSITE" id="PS51257">
    <property type="entry name" value="PROKAR_LIPOPROTEIN"/>
    <property type="match status" value="1"/>
</dbReference>
<dbReference type="SUPFAM" id="SSF55797">
    <property type="entry name" value="PR-1-like"/>
    <property type="match status" value="1"/>
</dbReference>
<dbReference type="Proteomes" id="UP000281028">
    <property type="component" value="Unassembled WGS sequence"/>
</dbReference>
<keyword evidence="3" id="KW-1185">Reference proteome</keyword>
<dbReference type="Gene3D" id="3.40.33.10">
    <property type="entry name" value="CAP"/>
    <property type="match status" value="1"/>
</dbReference>
<dbReference type="PANTHER" id="PTHR31157">
    <property type="entry name" value="SCP DOMAIN-CONTAINING PROTEIN"/>
    <property type="match status" value="1"/>
</dbReference>
<dbReference type="PANTHER" id="PTHR31157:SF1">
    <property type="entry name" value="SCP DOMAIN-CONTAINING PROTEIN"/>
    <property type="match status" value="1"/>
</dbReference>
<dbReference type="InterPro" id="IPR014044">
    <property type="entry name" value="CAP_dom"/>
</dbReference>
<gene>
    <name evidence="2" type="ORF">ECE50_021750</name>
</gene>
<comment type="caution">
    <text evidence="2">The sequence shown here is derived from an EMBL/GenBank/DDBJ whole genome shotgun (WGS) entry which is preliminary data.</text>
</comment>